<keyword evidence="1 4" id="KW-0489">Methyltransferase</keyword>
<feature type="domain" description="DNA methylase N-4/N-6" evidence="3">
    <location>
        <begin position="38"/>
        <end position="90"/>
    </location>
</feature>
<proteinExistence type="predicted"/>
<keyword evidence="2 4" id="KW-0808">Transferase</keyword>
<dbReference type="Pfam" id="PF01555">
    <property type="entry name" value="N6_N4_Mtase"/>
    <property type="match status" value="1"/>
</dbReference>
<dbReference type="Proteomes" id="UP000316095">
    <property type="component" value="Unassembled WGS sequence"/>
</dbReference>
<name>A0A5C5XN68_9PLAN</name>
<dbReference type="RefSeq" id="WP_146504979.1">
    <property type="nucleotide sequence ID" value="NZ_SJPG01000001.1"/>
</dbReference>
<dbReference type="InterPro" id="IPR002941">
    <property type="entry name" value="DNA_methylase_N4/N6"/>
</dbReference>
<dbReference type="InterPro" id="IPR001091">
    <property type="entry name" value="RM_Methyltransferase"/>
</dbReference>
<dbReference type="EC" id="2.1.1.72" evidence="4"/>
<evidence type="ECO:0000256" key="2">
    <source>
        <dbReference type="ARBA" id="ARBA00022679"/>
    </source>
</evidence>
<accession>A0A5C5XN68</accession>
<evidence type="ECO:0000313" key="4">
    <source>
        <dbReference type="EMBL" id="TWT63202.1"/>
    </source>
</evidence>
<evidence type="ECO:0000313" key="5">
    <source>
        <dbReference type="Proteomes" id="UP000316095"/>
    </source>
</evidence>
<dbReference type="PRINTS" id="PR00508">
    <property type="entry name" value="S21N4MTFRASE"/>
</dbReference>
<dbReference type="GO" id="GO:0008170">
    <property type="term" value="F:N-methyltransferase activity"/>
    <property type="evidence" value="ECO:0007669"/>
    <property type="project" value="InterPro"/>
</dbReference>
<reference evidence="4 5" key="1">
    <citation type="submission" date="2019-02" db="EMBL/GenBank/DDBJ databases">
        <title>Deep-cultivation of Planctomycetes and their phenomic and genomic characterization uncovers novel biology.</title>
        <authorList>
            <person name="Wiegand S."/>
            <person name="Jogler M."/>
            <person name="Boedeker C."/>
            <person name="Pinto D."/>
            <person name="Vollmers J."/>
            <person name="Rivas-Marin E."/>
            <person name="Kohn T."/>
            <person name="Peeters S.H."/>
            <person name="Heuer A."/>
            <person name="Rast P."/>
            <person name="Oberbeckmann S."/>
            <person name="Bunk B."/>
            <person name="Jeske O."/>
            <person name="Meyerdierks A."/>
            <person name="Storesund J.E."/>
            <person name="Kallscheuer N."/>
            <person name="Luecker S."/>
            <person name="Lage O.M."/>
            <person name="Pohl T."/>
            <person name="Merkel B.J."/>
            <person name="Hornburger P."/>
            <person name="Mueller R.-W."/>
            <person name="Bruemmer F."/>
            <person name="Labrenz M."/>
            <person name="Spormann A.M."/>
            <person name="Op Den Camp H."/>
            <person name="Overmann J."/>
            <person name="Amann R."/>
            <person name="Jetten M.S.M."/>
            <person name="Mascher T."/>
            <person name="Medema M.H."/>
            <person name="Devos D.P."/>
            <person name="Kaster A.-K."/>
            <person name="Ovreas L."/>
            <person name="Rohde M."/>
            <person name="Galperin M.Y."/>
            <person name="Jogler C."/>
        </authorList>
    </citation>
    <scope>NUCLEOTIDE SEQUENCE [LARGE SCALE GENOMIC DNA]</scope>
    <source>
        <strain evidence="4 5">Pan54</strain>
    </source>
</reference>
<evidence type="ECO:0000259" key="3">
    <source>
        <dbReference type="Pfam" id="PF01555"/>
    </source>
</evidence>
<protein>
    <submittedName>
        <fullName evidence="4">Modification methylase DpnIIB</fullName>
        <ecNumber evidence="4">2.1.1.72</ecNumber>
    </submittedName>
</protein>
<gene>
    <name evidence="4" type="primary">dpnA</name>
    <name evidence="4" type="ORF">Pan54_39550</name>
</gene>
<dbReference type="SUPFAM" id="SSF53335">
    <property type="entry name" value="S-adenosyl-L-methionine-dependent methyltransferases"/>
    <property type="match status" value="1"/>
</dbReference>
<keyword evidence="5" id="KW-1185">Reference proteome</keyword>
<dbReference type="GO" id="GO:0003677">
    <property type="term" value="F:DNA binding"/>
    <property type="evidence" value="ECO:0007669"/>
    <property type="project" value="InterPro"/>
</dbReference>
<dbReference type="GO" id="GO:0009007">
    <property type="term" value="F:site-specific DNA-methyltransferase (adenine-specific) activity"/>
    <property type="evidence" value="ECO:0007669"/>
    <property type="project" value="UniProtKB-EC"/>
</dbReference>
<dbReference type="AlphaFoldDB" id="A0A5C5XN68"/>
<organism evidence="4 5">
    <name type="scientific">Rubinisphaera italica</name>
    <dbReference type="NCBI Taxonomy" id="2527969"/>
    <lineage>
        <taxon>Bacteria</taxon>
        <taxon>Pseudomonadati</taxon>
        <taxon>Planctomycetota</taxon>
        <taxon>Planctomycetia</taxon>
        <taxon>Planctomycetales</taxon>
        <taxon>Planctomycetaceae</taxon>
        <taxon>Rubinisphaera</taxon>
    </lineage>
</organism>
<sequence>MHGGKTNGRSTEEMCWPEIDQKPYYESDSVRLYRGESLELLKELVRVAPDDGLILDPFAGSGTTGVAASLQGRRAVLIEQSEEYCEIAAKRLEAASRGEIMERVK</sequence>
<dbReference type="InterPro" id="IPR029063">
    <property type="entry name" value="SAM-dependent_MTases_sf"/>
</dbReference>
<dbReference type="EMBL" id="SJPG01000001">
    <property type="protein sequence ID" value="TWT63202.1"/>
    <property type="molecule type" value="Genomic_DNA"/>
</dbReference>
<dbReference type="Gene3D" id="3.40.50.150">
    <property type="entry name" value="Vaccinia Virus protein VP39"/>
    <property type="match status" value="1"/>
</dbReference>
<comment type="caution">
    <text evidence="4">The sequence shown here is derived from an EMBL/GenBank/DDBJ whole genome shotgun (WGS) entry which is preliminary data.</text>
</comment>
<dbReference type="OrthoDB" id="9773571at2"/>
<evidence type="ECO:0000256" key="1">
    <source>
        <dbReference type="ARBA" id="ARBA00022603"/>
    </source>
</evidence>
<dbReference type="GO" id="GO:0032259">
    <property type="term" value="P:methylation"/>
    <property type="evidence" value="ECO:0007669"/>
    <property type="project" value="UniProtKB-KW"/>
</dbReference>